<feature type="domain" description="C2H2-type" evidence="8">
    <location>
        <begin position="224"/>
        <end position="251"/>
    </location>
</feature>
<dbReference type="PROSITE" id="PS00028">
    <property type="entry name" value="ZINC_FINGER_C2H2_1"/>
    <property type="match status" value="9"/>
</dbReference>
<keyword evidence="1" id="KW-0479">Metal-binding</keyword>
<evidence type="ECO:0000256" key="6">
    <source>
        <dbReference type="PROSITE-ProRule" id="PRU00042"/>
    </source>
</evidence>
<gene>
    <name evidence="10" type="primary">LOC106600650</name>
</gene>
<keyword evidence="3 6" id="KW-0863">Zinc-finger</keyword>
<dbReference type="InterPro" id="IPR036236">
    <property type="entry name" value="Znf_C2H2_sf"/>
</dbReference>
<keyword evidence="4" id="KW-0862">Zinc</keyword>
<dbReference type="Gene3D" id="3.30.160.60">
    <property type="entry name" value="Classic Zinc Finger"/>
    <property type="match status" value="10"/>
</dbReference>
<sequence length="624" mass="70740">MASVKLEDCSQILELNVNIKDEDEEKIGTSVSHGRLRASKSPVTSTVTTDPACLSPSTLSPNLQSLGPDCDSGAQFTLQDPEMASVKLEDCSQTLELNVNIKDEEEEEKIGTSVSHGDHVETFSTSREQQQEDHRAKRSHHCPHCEEIFPILSTLKIHLQMHTGENLYFCTDCGKRFKTSSELKVHQRTHTGEKPYSCSDCGKCFITSSKLKVHQRTHTGEKPYFCSDCGRRFSQPSHLKQHERIHTGEKPYSCSDCGANFSQLVHLKSHQGIHKEGIHKGDKPYSCSDCRKSFSQLGHLKRHQGIHKGDKPYSCSDCGKSFSHSSYLKQHERIHRGEKPYSCSDCGKCFMTSSELKVHQRTHTGERPYFCSDCRASFSQSSHLKRHERIHTGEKPYTCSDCGKCFITSYELKNQYEAERSKCDTYVFKINTVSQVDSAIQQNTTLGGCRCSPRTWHLTKSSNFRIFDPGPGKPNDTETFLADIEDTLDDYPNATYIDRLYLLKLTSNRHMTRFTRLQQQHVQNDYAELATALKIEFSASETRKHDSSLANNVKQARNKHSQAYYHCSAYFGMLTETGIEELLPFKQLFLSNMYPNFIDFLGPTAHIAKGPFANFVTSRACEHS</sequence>
<evidence type="ECO:0000256" key="3">
    <source>
        <dbReference type="ARBA" id="ARBA00022771"/>
    </source>
</evidence>
<reference evidence="10" key="1">
    <citation type="submission" date="2025-08" db="UniProtKB">
        <authorList>
            <consortium name="RefSeq"/>
        </authorList>
    </citation>
    <scope>IDENTIFICATION</scope>
</reference>
<dbReference type="GeneID" id="106600650"/>
<name>A0ABM3EEW3_SALSA</name>
<feature type="region of interest" description="Disordered" evidence="7">
    <location>
        <begin position="106"/>
        <end position="129"/>
    </location>
</feature>
<evidence type="ECO:0000313" key="10">
    <source>
        <dbReference type="RefSeq" id="XP_045569595.1"/>
    </source>
</evidence>
<feature type="domain" description="C2H2-type" evidence="8">
    <location>
        <begin position="341"/>
        <end position="368"/>
    </location>
</feature>
<evidence type="ECO:0000256" key="5">
    <source>
        <dbReference type="ARBA" id="ARBA00023242"/>
    </source>
</evidence>
<evidence type="ECO:0000256" key="2">
    <source>
        <dbReference type="ARBA" id="ARBA00022737"/>
    </source>
</evidence>
<evidence type="ECO:0000256" key="7">
    <source>
        <dbReference type="SAM" id="MobiDB-lite"/>
    </source>
</evidence>
<evidence type="ECO:0000256" key="1">
    <source>
        <dbReference type="ARBA" id="ARBA00022723"/>
    </source>
</evidence>
<feature type="domain" description="C2H2-type" evidence="8">
    <location>
        <begin position="252"/>
        <end position="284"/>
    </location>
</feature>
<dbReference type="SMART" id="SM00355">
    <property type="entry name" value="ZnF_C2H2"/>
    <property type="match status" value="9"/>
</dbReference>
<feature type="domain" description="C2H2-type" evidence="8">
    <location>
        <begin position="313"/>
        <end position="340"/>
    </location>
</feature>
<keyword evidence="9" id="KW-1185">Reference proteome</keyword>
<dbReference type="PANTHER" id="PTHR24393:SF151">
    <property type="entry name" value="C2H2-TYPE DOMAIN-CONTAINING PROTEIN"/>
    <property type="match status" value="1"/>
</dbReference>
<dbReference type="PANTHER" id="PTHR24393">
    <property type="entry name" value="ZINC FINGER PROTEIN"/>
    <property type="match status" value="1"/>
</dbReference>
<protein>
    <submittedName>
        <fullName evidence="10">Zinc finger protein 121-like</fullName>
    </submittedName>
</protein>
<dbReference type="PROSITE" id="PS50157">
    <property type="entry name" value="ZINC_FINGER_C2H2_2"/>
    <property type="match status" value="9"/>
</dbReference>
<feature type="domain" description="C2H2-type" evidence="8">
    <location>
        <begin position="369"/>
        <end position="396"/>
    </location>
</feature>
<dbReference type="RefSeq" id="XP_045569595.1">
    <property type="nucleotide sequence ID" value="XM_045713639.1"/>
</dbReference>
<dbReference type="Pfam" id="PF00096">
    <property type="entry name" value="zf-C2H2"/>
    <property type="match status" value="9"/>
</dbReference>
<dbReference type="InterPro" id="IPR013087">
    <property type="entry name" value="Znf_C2H2_type"/>
</dbReference>
<feature type="region of interest" description="Disordered" evidence="7">
    <location>
        <begin position="29"/>
        <end position="56"/>
    </location>
</feature>
<evidence type="ECO:0000256" key="4">
    <source>
        <dbReference type="ARBA" id="ARBA00022833"/>
    </source>
</evidence>
<organism evidence="9 10">
    <name type="scientific">Salmo salar</name>
    <name type="common">Atlantic salmon</name>
    <dbReference type="NCBI Taxonomy" id="8030"/>
    <lineage>
        <taxon>Eukaryota</taxon>
        <taxon>Metazoa</taxon>
        <taxon>Chordata</taxon>
        <taxon>Craniata</taxon>
        <taxon>Vertebrata</taxon>
        <taxon>Euteleostomi</taxon>
        <taxon>Actinopterygii</taxon>
        <taxon>Neopterygii</taxon>
        <taxon>Teleostei</taxon>
        <taxon>Protacanthopterygii</taxon>
        <taxon>Salmoniformes</taxon>
        <taxon>Salmonidae</taxon>
        <taxon>Salmoninae</taxon>
        <taxon>Salmo</taxon>
    </lineage>
</organism>
<proteinExistence type="predicted"/>
<evidence type="ECO:0000259" key="8">
    <source>
        <dbReference type="PROSITE" id="PS50157"/>
    </source>
</evidence>
<feature type="domain" description="C2H2-type" evidence="8">
    <location>
        <begin position="285"/>
        <end position="312"/>
    </location>
</feature>
<feature type="compositionally biased region" description="Polar residues" evidence="7">
    <location>
        <begin position="41"/>
        <end position="56"/>
    </location>
</feature>
<keyword evidence="5" id="KW-0539">Nucleus</keyword>
<dbReference type="SUPFAM" id="SSF57667">
    <property type="entry name" value="beta-beta-alpha zinc fingers"/>
    <property type="match status" value="6"/>
</dbReference>
<feature type="domain" description="C2H2-type" evidence="8">
    <location>
        <begin position="168"/>
        <end position="195"/>
    </location>
</feature>
<keyword evidence="2" id="KW-0677">Repeat</keyword>
<dbReference type="Proteomes" id="UP001652741">
    <property type="component" value="Unplaced"/>
</dbReference>
<accession>A0ABM3EEW3</accession>
<feature type="domain" description="C2H2-type" evidence="8">
    <location>
        <begin position="140"/>
        <end position="167"/>
    </location>
</feature>
<evidence type="ECO:0000313" key="9">
    <source>
        <dbReference type="Proteomes" id="UP001652741"/>
    </source>
</evidence>
<feature type="domain" description="C2H2-type" evidence="8">
    <location>
        <begin position="196"/>
        <end position="223"/>
    </location>
</feature>